<dbReference type="PROSITE" id="PS51682">
    <property type="entry name" value="SAM_OMT_I"/>
    <property type="match status" value="1"/>
</dbReference>
<dbReference type="GO" id="GO:0008757">
    <property type="term" value="F:S-adenosylmethionine-dependent methyltransferase activity"/>
    <property type="evidence" value="ECO:0007669"/>
    <property type="project" value="TreeGrafter"/>
</dbReference>
<dbReference type="EMBL" id="CADCUY010000088">
    <property type="protein sequence ID" value="CAA9391738.1"/>
    <property type="molecule type" value="Genomic_DNA"/>
</dbReference>
<dbReference type="PANTHER" id="PTHR10509:SF85">
    <property type="entry name" value="O-METHYLTRANSFERASE RV1220C-RELATED"/>
    <property type="match status" value="1"/>
</dbReference>
<protein>
    <submittedName>
        <fullName evidence="4">O-methyltransferase</fullName>
    </submittedName>
</protein>
<evidence type="ECO:0000313" key="4">
    <source>
        <dbReference type="EMBL" id="CAA9391738.1"/>
    </source>
</evidence>
<dbReference type="Pfam" id="PF01596">
    <property type="entry name" value="Methyltransf_3"/>
    <property type="match status" value="1"/>
</dbReference>
<dbReference type="GO" id="GO:0008171">
    <property type="term" value="F:O-methyltransferase activity"/>
    <property type="evidence" value="ECO:0007669"/>
    <property type="project" value="InterPro"/>
</dbReference>
<sequence>MAPTDGRPTAASAGRARTIADKTTSWAYAEGFVPEGEALERARARAEGLGMEVIGPGAGAVLRGLCVVADARSVVEVGTGVGVSGLWLLEGMPPDGVLTTIDTEAEHLRLARQSFADLGVRPARIRGITGRAVDVLSRLTEGGYDLVLLDADPLGVADYLDRAVRLLRPGGVLAVAGALHHDRVGDPARRDPITTAVRETTRAVRDHPLLVPTLLPVSGGLLLGVRRRAGG</sequence>
<accession>A0A6J4NQ71</accession>
<gene>
    <name evidence="4" type="ORF">AVDCRST_MAG35-426</name>
</gene>
<evidence type="ECO:0000256" key="2">
    <source>
        <dbReference type="ARBA" id="ARBA00022679"/>
    </source>
</evidence>
<dbReference type="GO" id="GO:0032259">
    <property type="term" value="P:methylation"/>
    <property type="evidence" value="ECO:0007669"/>
    <property type="project" value="UniProtKB-KW"/>
</dbReference>
<dbReference type="InterPro" id="IPR029063">
    <property type="entry name" value="SAM-dependent_MTases_sf"/>
</dbReference>
<organism evidence="4">
    <name type="scientific">uncultured Quadrisphaera sp</name>
    <dbReference type="NCBI Taxonomy" id="904978"/>
    <lineage>
        <taxon>Bacteria</taxon>
        <taxon>Bacillati</taxon>
        <taxon>Actinomycetota</taxon>
        <taxon>Actinomycetes</taxon>
        <taxon>Kineosporiales</taxon>
        <taxon>Kineosporiaceae</taxon>
        <taxon>Quadrisphaera</taxon>
        <taxon>environmental samples</taxon>
    </lineage>
</organism>
<dbReference type="SUPFAM" id="SSF53335">
    <property type="entry name" value="S-adenosyl-L-methionine-dependent methyltransferases"/>
    <property type="match status" value="1"/>
</dbReference>
<dbReference type="AlphaFoldDB" id="A0A6J4NQ71"/>
<dbReference type="PANTHER" id="PTHR10509">
    <property type="entry name" value="O-METHYLTRANSFERASE-RELATED"/>
    <property type="match status" value="1"/>
</dbReference>
<name>A0A6J4NQ71_9ACTN</name>
<reference evidence="4" key="1">
    <citation type="submission" date="2020-02" db="EMBL/GenBank/DDBJ databases">
        <authorList>
            <person name="Meier V. D."/>
        </authorList>
    </citation>
    <scope>NUCLEOTIDE SEQUENCE</scope>
    <source>
        <strain evidence="4">AVDCRST_MAG35</strain>
    </source>
</reference>
<dbReference type="InterPro" id="IPR002935">
    <property type="entry name" value="SAM_O-MeTrfase"/>
</dbReference>
<evidence type="ECO:0000256" key="3">
    <source>
        <dbReference type="ARBA" id="ARBA00022691"/>
    </source>
</evidence>
<evidence type="ECO:0000256" key="1">
    <source>
        <dbReference type="ARBA" id="ARBA00022603"/>
    </source>
</evidence>
<keyword evidence="2 4" id="KW-0808">Transferase</keyword>
<dbReference type="Gene3D" id="3.40.50.150">
    <property type="entry name" value="Vaccinia Virus protein VP39"/>
    <property type="match status" value="1"/>
</dbReference>
<proteinExistence type="predicted"/>
<dbReference type="InterPro" id="IPR050362">
    <property type="entry name" value="Cation-dep_OMT"/>
</dbReference>
<keyword evidence="1 4" id="KW-0489">Methyltransferase</keyword>
<keyword evidence="3" id="KW-0949">S-adenosyl-L-methionine</keyword>